<organism evidence="1 2">
    <name type="scientific">Parabacteroides merdae</name>
    <dbReference type="NCBI Taxonomy" id="46503"/>
    <lineage>
        <taxon>Bacteria</taxon>
        <taxon>Pseudomonadati</taxon>
        <taxon>Bacteroidota</taxon>
        <taxon>Bacteroidia</taxon>
        <taxon>Bacteroidales</taxon>
        <taxon>Tannerellaceae</taxon>
        <taxon>Parabacteroides</taxon>
    </lineage>
</organism>
<accession>A0AA37NEA1</accession>
<comment type="caution">
    <text evidence="1">The sequence shown here is derived from an EMBL/GenBank/DDBJ whole genome shotgun (WGS) entry which is preliminary data.</text>
</comment>
<evidence type="ECO:0000313" key="1">
    <source>
        <dbReference type="EMBL" id="GKH72982.1"/>
    </source>
</evidence>
<dbReference type="EMBL" id="BQNZ01000002">
    <property type="protein sequence ID" value="GKH72982.1"/>
    <property type="molecule type" value="Genomic_DNA"/>
</dbReference>
<reference evidence="1" key="1">
    <citation type="submission" date="2022-01" db="EMBL/GenBank/DDBJ databases">
        <title>Novel bile acid biosynthetic pathways are enriched in the microbiome of centenarians.</title>
        <authorList>
            <person name="Sato Y."/>
            <person name="Atarashi K."/>
            <person name="Plichta R.D."/>
            <person name="Arai Y."/>
            <person name="Sasajima S."/>
            <person name="Kearney M.S."/>
            <person name="Suda W."/>
            <person name="Takeshita K."/>
            <person name="Sasaki T."/>
            <person name="Okamoto S."/>
            <person name="Skelly N.A."/>
            <person name="Okamura Y."/>
            <person name="Vlamakis H."/>
            <person name="Li Y."/>
            <person name="Tanoue T."/>
            <person name="Takei H."/>
            <person name="Nittono H."/>
            <person name="Narushima S."/>
            <person name="Irie J."/>
            <person name="Itoh H."/>
            <person name="Moriya K."/>
            <person name="Sugiura Y."/>
            <person name="Suematsu M."/>
            <person name="Moritoki N."/>
            <person name="Shibata S."/>
            <person name="Littman R.D."/>
            <person name="Fischbach A.M."/>
            <person name="Uwamino Y."/>
            <person name="Inoue T."/>
            <person name="Honda A."/>
            <person name="Hattori M."/>
            <person name="Murai T."/>
            <person name="Xavier J.R."/>
            <person name="Hirose N."/>
            <person name="Honda K."/>
        </authorList>
    </citation>
    <scope>NUCLEOTIDE SEQUENCE</scope>
    <source>
        <strain evidence="1">CE91-St3</strain>
    </source>
</reference>
<sequence length="124" mass="14206">MGILKDAILAAIQQEHPDAHWVGNEKPHMIESTAQAKYNDVRRVERNYTKGVHKARKEAHNGNSNSTRHFRCDSCKAASDEFGRGCKHGMLFPLMLIMGNFTECMNYEFDAEKVKLQLKRKEAK</sequence>
<dbReference type="Proteomes" id="UP001055114">
    <property type="component" value="Unassembled WGS sequence"/>
</dbReference>
<protein>
    <submittedName>
        <fullName evidence="1">Uncharacterized protein</fullName>
    </submittedName>
</protein>
<dbReference type="AlphaFoldDB" id="A0AA37NEA1"/>
<evidence type="ECO:0000313" key="2">
    <source>
        <dbReference type="Proteomes" id="UP001055114"/>
    </source>
</evidence>
<gene>
    <name evidence="1" type="ORF">CE91St3_28450</name>
</gene>
<dbReference type="RefSeq" id="WP_244050259.1">
    <property type="nucleotide sequence ID" value="NZ_BQNZ01000002.1"/>
</dbReference>
<name>A0AA37NEA1_9BACT</name>
<proteinExistence type="predicted"/>